<comment type="similarity">
    <text evidence="1">Belongs to the iron/ascorbate-dependent oxidoreductase family.</text>
</comment>
<dbReference type="InterPro" id="IPR044861">
    <property type="entry name" value="IPNS-like_FE2OG_OXY"/>
</dbReference>
<protein>
    <submittedName>
        <fullName evidence="3">Putative 2-oxoglutarate-dependent dioxygenase</fullName>
    </submittedName>
</protein>
<evidence type="ECO:0000313" key="3">
    <source>
        <dbReference type="EMBL" id="KAB7494551.1"/>
    </source>
</evidence>
<dbReference type="PROSITE" id="PS51471">
    <property type="entry name" value="FE2OG_OXY"/>
    <property type="match status" value="1"/>
</dbReference>
<proteinExistence type="inferred from homology"/>
<dbReference type="Proteomes" id="UP000326759">
    <property type="component" value="Unassembled WGS sequence"/>
</dbReference>
<evidence type="ECO:0000313" key="4">
    <source>
        <dbReference type="Proteomes" id="UP000326759"/>
    </source>
</evidence>
<gene>
    <name evidence="3" type="ORF">Anas_07542</name>
</gene>
<evidence type="ECO:0000256" key="1">
    <source>
        <dbReference type="RuleBase" id="RU003682"/>
    </source>
</evidence>
<dbReference type="Gene3D" id="2.60.120.330">
    <property type="entry name" value="B-lactam Antibiotic, Isopenicillin N Synthase, Chain"/>
    <property type="match status" value="1"/>
</dbReference>
<dbReference type="GO" id="GO:0046872">
    <property type="term" value="F:metal ion binding"/>
    <property type="evidence" value="ECO:0007669"/>
    <property type="project" value="UniProtKB-KW"/>
</dbReference>
<feature type="domain" description="Fe2OG dioxygenase" evidence="2">
    <location>
        <begin position="62"/>
        <end position="169"/>
    </location>
</feature>
<accession>A0A5N5SKF5</accession>
<keyword evidence="1" id="KW-0560">Oxidoreductase</keyword>
<dbReference type="InterPro" id="IPR050231">
    <property type="entry name" value="Iron_ascorbate_oxido_reductase"/>
</dbReference>
<keyword evidence="1" id="KW-0408">Iron</keyword>
<dbReference type="PANTHER" id="PTHR47990">
    <property type="entry name" value="2-OXOGLUTARATE (2OG) AND FE(II)-DEPENDENT OXYGENASE SUPERFAMILY PROTEIN-RELATED"/>
    <property type="match status" value="1"/>
</dbReference>
<dbReference type="AlphaFoldDB" id="A0A5N5SKF5"/>
<dbReference type="InterPro" id="IPR027443">
    <property type="entry name" value="IPNS-like_sf"/>
</dbReference>
<keyword evidence="4" id="KW-1185">Reference proteome</keyword>
<dbReference type="InterPro" id="IPR005123">
    <property type="entry name" value="Oxoglu/Fe-dep_dioxygenase_dom"/>
</dbReference>
<reference evidence="3 4" key="1">
    <citation type="journal article" date="2019" name="PLoS Biol.">
        <title>Sex chromosomes control vertical transmission of feminizing Wolbachia symbionts in an isopod.</title>
        <authorList>
            <person name="Becking T."/>
            <person name="Chebbi M.A."/>
            <person name="Giraud I."/>
            <person name="Moumen B."/>
            <person name="Laverre T."/>
            <person name="Caubet Y."/>
            <person name="Peccoud J."/>
            <person name="Gilbert C."/>
            <person name="Cordaux R."/>
        </authorList>
    </citation>
    <scope>NUCLEOTIDE SEQUENCE [LARGE SCALE GENOMIC DNA]</scope>
    <source>
        <strain evidence="3">ANa2</strain>
        <tissue evidence="3">Whole body excluding digestive tract and cuticle</tissue>
    </source>
</reference>
<dbReference type="SUPFAM" id="SSF51197">
    <property type="entry name" value="Clavaminate synthase-like"/>
    <property type="match status" value="1"/>
</dbReference>
<dbReference type="EMBL" id="SEYY01023906">
    <property type="protein sequence ID" value="KAB7494551.1"/>
    <property type="molecule type" value="Genomic_DNA"/>
</dbReference>
<sequence>MFTHSSKNVFQVKLKKFKQFLQQMYGILSDLLKKLLRCLEIGLDLPFGTLLDQHTNINSESSVTALRLIHYPPILFEVPENCIRCGEHTDYGTVTLLFQDNIGGLEVKNRNNEWVQAHPVPGAILVNVGDMLQTLTSGRLVATPHRVLIPEEERLKRCSRKSVAFFVNPNKKVVLKPFGAPEDDKKSYKTSHEHLHSRLSSALILKP</sequence>
<name>A0A5N5SKF5_9CRUS</name>
<keyword evidence="1" id="KW-0479">Metal-binding</keyword>
<dbReference type="Pfam" id="PF03171">
    <property type="entry name" value="2OG-FeII_Oxy"/>
    <property type="match status" value="1"/>
</dbReference>
<dbReference type="OrthoDB" id="288590at2759"/>
<comment type="caution">
    <text evidence="3">The sequence shown here is derived from an EMBL/GenBank/DDBJ whole genome shotgun (WGS) entry which is preliminary data.</text>
</comment>
<evidence type="ECO:0000259" key="2">
    <source>
        <dbReference type="PROSITE" id="PS51471"/>
    </source>
</evidence>
<dbReference type="GO" id="GO:0051213">
    <property type="term" value="F:dioxygenase activity"/>
    <property type="evidence" value="ECO:0007669"/>
    <property type="project" value="UniProtKB-KW"/>
</dbReference>
<organism evidence="3 4">
    <name type="scientific">Armadillidium nasatum</name>
    <dbReference type="NCBI Taxonomy" id="96803"/>
    <lineage>
        <taxon>Eukaryota</taxon>
        <taxon>Metazoa</taxon>
        <taxon>Ecdysozoa</taxon>
        <taxon>Arthropoda</taxon>
        <taxon>Crustacea</taxon>
        <taxon>Multicrustacea</taxon>
        <taxon>Malacostraca</taxon>
        <taxon>Eumalacostraca</taxon>
        <taxon>Peracarida</taxon>
        <taxon>Isopoda</taxon>
        <taxon>Oniscidea</taxon>
        <taxon>Crinocheta</taxon>
        <taxon>Armadillidiidae</taxon>
        <taxon>Armadillidium</taxon>
    </lineage>
</organism>
<keyword evidence="3" id="KW-0223">Dioxygenase</keyword>